<evidence type="ECO:0000259" key="9">
    <source>
        <dbReference type="Pfam" id="PF02729"/>
    </source>
</evidence>
<protein>
    <recommendedName>
        <fullName evidence="7">Aspartate carbamoyltransferase</fullName>
        <ecNumber evidence="7">2.1.3.2</ecNumber>
    </recommendedName>
    <alternativeName>
        <fullName evidence="7">Aspartate transcarbamylase</fullName>
        <shortName evidence="7">ATCase</shortName>
    </alternativeName>
</protein>
<dbReference type="InterPro" id="IPR002082">
    <property type="entry name" value="Asp_carbamoyltransf"/>
</dbReference>
<gene>
    <name evidence="7 10" type="primary">pyrB</name>
    <name evidence="10" type="ORF">NCTC10717_01496</name>
</gene>
<evidence type="ECO:0000256" key="2">
    <source>
        <dbReference type="ARBA" id="ARBA00008896"/>
    </source>
</evidence>
<evidence type="ECO:0000256" key="7">
    <source>
        <dbReference type="HAMAP-Rule" id="MF_00001"/>
    </source>
</evidence>
<feature type="binding site" evidence="7">
    <location>
        <position position="138"/>
    </location>
    <ligand>
        <name>carbamoyl phosphate</name>
        <dbReference type="ChEBI" id="CHEBI:58228"/>
    </ligand>
</feature>
<dbReference type="UniPathway" id="UPA00070">
    <property type="reaction ID" value="UER00116"/>
</dbReference>
<dbReference type="GO" id="GO:0004070">
    <property type="term" value="F:aspartate carbamoyltransferase activity"/>
    <property type="evidence" value="ECO:0007669"/>
    <property type="project" value="UniProtKB-UniRule"/>
</dbReference>
<dbReference type="Gene3D" id="3.40.50.1370">
    <property type="entry name" value="Aspartate/ornithine carbamoyltransferase"/>
    <property type="match status" value="2"/>
</dbReference>
<feature type="binding site" evidence="7">
    <location>
        <position position="234"/>
    </location>
    <ligand>
        <name>L-aspartate</name>
        <dbReference type="ChEBI" id="CHEBI:29991"/>
    </ligand>
</feature>
<dbReference type="PRINTS" id="PR00100">
    <property type="entry name" value="AOTCASE"/>
</dbReference>
<feature type="binding site" evidence="7">
    <location>
        <position position="274"/>
    </location>
    <ligand>
        <name>carbamoyl phosphate</name>
        <dbReference type="ChEBI" id="CHEBI:58228"/>
    </ligand>
</feature>
<feature type="binding site" evidence="7">
    <location>
        <position position="107"/>
    </location>
    <ligand>
        <name>carbamoyl phosphate</name>
        <dbReference type="ChEBI" id="CHEBI:58228"/>
    </ligand>
</feature>
<proteinExistence type="inferred from homology"/>
<dbReference type="PRINTS" id="PR00101">
    <property type="entry name" value="ATCASE"/>
</dbReference>
<keyword evidence="4 7" id="KW-0665">Pyrimidine biosynthesis</keyword>
<keyword evidence="3 7" id="KW-0808">Transferase</keyword>
<dbReference type="Pfam" id="PF00185">
    <property type="entry name" value="OTCace"/>
    <property type="match status" value="1"/>
</dbReference>
<dbReference type="InterPro" id="IPR036901">
    <property type="entry name" value="Asp/Orn_carbamoylTrfase_sf"/>
</dbReference>
<feature type="binding site" evidence="7">
    <location>
        <position position="172"/>
    </location>
    <ligand>
        <name>L-aspartate</name>
        <dbReference type="ChEBI" id="CHEBI:29991"/>
    </ligand>
</feature>
<dbReference type="RefSeq" id="WP_115218668.1">
    <property type="nucleotide sequence ID" value="NZ_UHIA01000004.1"/>
</dbReference>
<evidence type="ECO:0000256" key="5">
    <source>
        <dbReference type="ARBA" id="ARBA00043884"/>
    </source>
</evidence>
<feature type="domain" description="Aspartate/ornithine carbamoyltransferase Asp/Orn-binding" evidence="8">
    <location>
        <begin position="159"/>
        <end position="314"/>
    </location>
</feature>
<comment type="catalytic activity">
    <reaction evidence="6 7">
        <text>carbamoyl phosphate + L-aspartate = N-carbamoyl-L-aspartate + phosphate + H(+)</text>
        <dbReference type="Rhea" id="RHEA:20013"/>
        <dbReference type="ChEBI" id="CHEBI:15378"/>
        <dbReference type="ChEBI" id="CHEBI:29991"/>
        <dbReference type="ChEBI" id="CHEBI:32814"/>
        <dbReference type="ChEBI" id="CHEBI:43474"/>
        <dbReference type="ChEBI" id="CHEBI:58228"/>
        <dbReference type="EC" id="2.1.3.2"/>
    </reaction>
</comment>
<comment type="function">
    <text evidence="5 7">Catalyzes the condensation of carbamoyl phosphate and aspartate to form carbamoyl aspartate and inorganic phosphate, the committed step in the de novo pyrimidine nucleotide biosynthesis pathway.</text>
</comment>
<dbReference type="OrthoDB" id="9774690at2"/>
<dbReference type="EMBL" id="UHIA01000004">
    <property type="protein sequence ID" value="SUO97523.1"/>
    <property type="molecule type" value="Genomic_DNA"/>
</dbReference>
<evidence type="ECO:0000313" key="10">
    <source>
        <dbReference type="EMBL" id="SUO97523.1"/>
    </source>
</evidence>
<feature type="domain" description="Aspartate/ornithine carbamoyltransferase carbamoyl-P binding" evidence="9">
    <location>
        <begin position="6"/>
        <end position="147"/>
    </location>
</feature>
<feature type="binding site" evidence="7">
    <location>
        <position position="58"/>
    </location>
    <ligand>
        <name>carbamoyl phosphate</name>
        <dbReference type="ChEBI" id="CHEBI:58228"/>
    </ligand>
</feature>
<evidence type="ECO:0000256" key="3">
    <source>
        <dbReference type="ARBA" id="ARBA00022679"/>
    </source>
</evidence>
<accession>A0A380N070</accession>
<dbReference type="NCBIfam" id="NF002032">
    <property type="entry name" value="PRK00856.1"/>
    <property type="match status" value="1"/>
</dbReference>
<dbReference type="AlphaFoldDB" id="A0A380N070"/>
<evidence type="ECO:0000259" key="8">
    <source>
        <dbReference type="Pfam" id="PF00185"/>
    </source>
</evidence>
<feature type="binding site" evidence="7">
    <location>
        <position position="135"/>
    </location>
    <ligand>
        <name>carbamoyl phosphate</name>
        <dbReference type="ChEBI" id="CHEBI:58228"/>
    </ligand>
</feature>
<dbReference type="Proteomes" id="UP000254575">
    <property type="component" value="Unassembled WGS sequence"/>
</dbReference>
<comment type="similarity">
    <text evidence="2 7">Belongs to the aspartate/ornithine carbamoyltransferase superfamily. ATCase family.</text>
</comment>
<evidence type="ECO:0000256" key="6">
    <source>
        <dbReference type="ARBA" id="ARBA00048859"/>
    </source>
</evidence>
<dbReference type="GO" id="GO:0044205">
    <property type="term" value="P:'de novo' UMP biosynthetic process"/>
    <property type="evidence" value="ECO:0007669"/>
    <property type="project" value="UniProtKB-UniRule"/>
</dbReference>
<dbReference type="NCBIfam" id="TIGR00670">
    <property type="entry name" value="asp_carb_tr"/>
    <property type="match status" value="1"/>
</dbReference>
<name>A0A380N070_9GAMM</name>
<comment type="subunit">
    <text evidence="7">Heterododecamer (2C3:3R2) of six catalytic PyrB chains organized as two trimers (C3), and six regulatory PyrI chains organized as three dimers (R2).</text>
</comment>
<evidence type="ECO:0000313" key="11">
    <source>
        <dbReference type="Proteomes" id="UP000254575"/>
    </source>
</evidence>
<dbReference type="GO" id="GO:0016597">
    <property type="term" value="F:amino acid binding"/>
    <property type="evidence" value="ECO:0007669"/>
    <property type="project" value="InterPro"/>
</dbReference>
<dbReference type="GO" id="GO:0006520">
    <property type="term" value="P:amino acid metabolic process"/>
    <property type="evidence" value="ECO:0007669"/>
    <property type="project" value="InterPro"/>
</dbReference>
<reference evidence="10 11" key="1">
    <citation type="submission" date="2018-06" db="EMBL/GenBank/DDBJ databases">
        <authorList>
            <consortium name="Pathogen Informatics"/>
            <person name="Doyle S."/>
        </authorList>
    </citation>
    <scope>NUCLEOTIDE SEQUENCE [LARGE SCALE GENOMIC DNA]</scope>
    <source>
        <strain evidence="10 11">NCTC10717</strain>
    </source>
</reference>
<dbReference type="PROSITE" id="PS00097">
    <property type="entry name" value="CARBAMOYLTRANSFERASE"/>
    <property type="match status" value="1"/>
</dbReference>
<keyword evidence="11" id="KW-1185">Reference proteome</keyword>
<dbReference type="SUPFAM" id="SSF53671">
    <property type="entry name" value="Aspartate/ornithine carbamoyltransferase"/>
    <property type="match status" value="1"/>
</dbReference>
<evidence type="ECO:0000256" key="4">
    <source>
        <dbReference type="ARBA" id="ARBA00022975"/>
    </source>
</evidence>
<evidence type="ECO:0000256" key="1">
    <source>
        <dbReference type="ARBA" id="ARBA00004852"/>
    </source>
</evidence>
<dbReference type="HAMAP" id="MF_00001">
    <property type="entry name" value="Asp_carb_tr"/>
    <property type="match status" value="1"/>
</dbReference>
<feature type="binding site" evidence="7">
    <location>
        <position position="86"/>
    </location>
    <ligand>
        <name>L-aspartate</name>
        <dbReference type="ChEBI" id="CHEBI:29991"/>
    </ligand>
</feature>
<dbReference type="PANTHER" id="PTHR45753">
    <property type="entry name" value="ORNITHINE CARBAMOYLTRANSFERASE, MITOCHONDRIAL"/>
    <property type="match status" value="1"/>
</dbReference>
<dbReference type="GO" id="GO:0005829">
    <property type="term" value="C:cytosol"/>
    <property type="evidence" value="ECO:0007669"/>
    <property type="project" value="TreeGrafter"/>
</dbReference>
<organism evidence="10 11">
    <name type="scientific">Suttonella indologenes</name>
    <dbReference type="NCBI Taxonomy" id="13276"/>
    <lineage>
        <taxon>Bacteria</taxon>
        <taxon>Pseudomonadati</taxon>
        <taxon>Pseudomonadota</taxon>
        <taxon>Gammaproteobacteria</taxon>
        <taxon>Cardiobacteriales</taxon>
        <taxon>Cardiobacteriaceae</taxon>
        <taxon>Suttonella</taxon>
    </lineage>
</organism>
<dbReference type="InterPro" id="IPR006132">
    <property type="entry name" value="Asp/Orn_carbamoyltranf_P-bd"/>
</dbReference>
<dbReference type="EC" id="2.1.3.2" evidence="7"/>
<comment type="pathway">
    <text evidence="1 7">Pyrimidine metabolism; UMP biosynthesis via de novo pathway; (S)-dihydroorotate from bicarbonate: step 2/3.</text>
</comment>
<dbReference type="PANTHER" id="PTHR45753:SF6">
    <property type="entry name" value="ASPARTATE CARBAMOYLTRANSFERASE"/>
    <property type="match status" value="1"/>
</dbReference>
<sequence length="348" mass="38320">MSLIGRHLLSIDSLNRAELEELLAIAKRLEPVAKRQMRCDVLQGAVLANLFFEASTRTRMSFHTAFARLGGAVVDTTGFTFSSLSKGESLEDTARVIAGYADIIAMRHPEEGSVAQFAAPINVPVINAGDGAGEHPSQALLDYYSISKEFERLDKSIDGMSIAMVGDLKHGRTIHSLCKLLSLFNNIKFRFIAPDNLRAPASLIALLKTRGHEVSECDSLAAGLPHSDVIYATRIQRERIQGGEEMEGYGEQFRINAAAITRHAQPDTVIMHPLPRDSREGAFDLATDLDRLPQLAIFRQADNGVIMRMAIFAAILGVADRLEAHFAPLTLYRPARLSDHDADFYTFD</sequence>
<dbReference type="Pfam" id="PF02729">
    <property type="entry name" value="OTCace_N"/>
    <property type="match status" value="1"/>
</dbReference>
<dbReference type="GO" id="GO:0006207">
    <property type="term" value="P:'de novo' pyrimidine nucleobase biosynthetic process"/>
    <property type="evidence" value="ECO:0007669"/>
    <property type="project" value="InterPro"/>
</dbReference>
<dbReference type="InterPro" id="IPR006131">
    <property type="entry name" value="Asp_carbamoyltransf_Asp/Orn-bd"/>
</dbReference>
<feature type="binding site" evidence="7">
    <location>
        <position position="275"/>
    </location>
    <ligand>
        <name>carbamoyl phosphate</name>
        <dbReference type="ChEBI" id="CHEBI:58228"/>
    </ligand>
</feature>
<feature type="binding site" evidence="7">
    <location>
        <position position="57"/>
    </location>
    <ligand>
        <name>carbamoyl phosphate</name>
        <dbReference type="ChEBI" id="CHEBI:58228"/>
    </ligand>
</feature>
<dbReference type="InterPro" id="IPR006130">
    <property type="entry name" value="Asp/Orn_carbamoylTrfase"/>
</dbReference>